<dbReference type="PANTHER" id="PTHR11552">
    <property type="entry name" value="GLUCOSE-METHANOL-CHOLINE GMC OXIDOREDUCTASE"/>
    <property type="match status" value="1"/>
</dbReference>
<accession>A0A1H1WE09</accession>
<evidence type="ECO:0000313" key="10">
    <source>
        <dbReference type="EMBL" id="SDS94901.1"/>
    </source>
</evidence>
<comment type="cofactor">
    <cofactor evidence="1 6">
        <name>FAD</name>
        <dbReference type="ChEBI" id="CHEBI:57692"/>
    </cofactor>
</comment>
<organism evidence="10 11">
    <name type="scientific">Brevibacterium siliguriense</name>
    <dbReference type="NCBI Taxonomy" id="1136497"/>
    <lineage>
        <taxon>Bacteria</taxon>
        <taxon>Bacillati</taxon>
        <taxon>Actinomycetota</taxon>
        <taxon>Actinomycetes</taxon>
        <taxon>Micrococcales</taxon>
        <taxon>Brevibacteriaceae</taxon>
        <taxon>Brevibacterium</taxon>
    </lineage>
</organism>
<keyword evidence="4 6" id="KW-0274">FAD</keyword>
<dbReference type="EMBL" id="LT629766">
    <property type="protein sequence ID" value="SDS94901.1"/>
    <property type="molecule type" value="Genomic_DNA"/>
</dbReference>
<evidence type="ECO:0000313" key="11">
    <source>
        <dbReference type="Proteomes" id="UP000199597"/>
    </source>
</evidence>
<feature type="domain" description="Glucose-methanol-choline oxidoreductase N-terminal" evidence="8">
    <location>
        <begin position="81"/>
        <end position="104"/>
    </location>
</feature>
<feature type="active site" description="Proton donor" evidence="5">
    <location>
        <position position="451"/>
    </location>
</feature>
<dbReference type="InterPro" id="IPR012132">
    <property type="entry name" value="GMC_OxRdtase"/>
</dbReference>
<feature type="active site" description="Proton acceptor" evidence="5">
    <location>
        <position position="493"/>
    </location>
</feature>
<dbReference type="Pfam" id="PF05199">
    <property type="entry name" value="GMC_oxred_C"/>
    <property type="match status" value="1"/>
</dbReference>
<dbReference type="Proteomes" id="UP000199597">
    <property type="component" value="Chromosome I"/>
</dbReference>
<dbReference type="InterPro" id="IPR036188">
    <property type="entry name" value="FAD/NAD-bd_sf"/>
</dbReference>
<dbReference type="Pfam" id="PF00732">
    <property type="entry name" value="GMC_oxred_N"/>
    <property type="match status" value="1"/>
</dbReference>
<evidence type="ECO:0000256" key="7">
    <source>
        <dbReference type="RuleBase" id="RU003968"/>
    </source>
</evidence>
<dbReference type="PIRSF" id="PIRSF000137">
    <property type="entry name" value="Alcohol_oxidase"/>
    <property type="match status" value="1"/>
</dbReference>
<dbReference type="Gene3D" id="3.30.560.10">
    <property type="entry name" value="Glucose Oxidase, domain 3"/>
    <property type="match status" value="1"/>
</dbReference>
<dbReference type="PROSITE" id="PS00624">
    <property type="entry name" value="GMC_OXRED_2"/>
    <property type="match status" value="1"/>
</dbReference>
<dbReference type="OrthoDB" id="9785276at2"/>
<dbReference type="InterPro" id="IPR000172">
    <property type="entry name" value="GMC_OxRdtase_N"/>
</dbReference>
<dbReference type="AlphaFoldDB" id="A0A1H1WE09"/>
<dbReference type="GO" id="GO:0050660">
    <property type="term" value="F:flavin adenine dinucleotide binding"/>
    <property type="evidence" value="ECO:0007669"/>
    <property type="project" value="InterPro"/>
</dbReference>
<dbReference type="Gene3D" id="3.50.50.60">
    <property type="entry name" value="FAD/NAD(P)-binding domain"/>
    <property type="match status" value="1"/>
</dbReference>
<feature type="domain" description="Glucose-methanol-choline oxidoreductase N-terminal" evidence="9">
    <location>
        <begin position="237"/>
        <end position="251"/>
    </location>
</feature>
<sequence length="511" mass="55358">MRDQFDYIIVGAGSSGAVIASRLSEDPNVSVLLLEAGPTDTDSKISIPAAFSQLFKSPFDWNYETTPQPGLDGRTVYWPRGKVLGGSSSLNAMMWVPGFAADYENWGKLAGPEWDWDELAPILDTTEISVETQRDPRPLTTTFLTAITEAGHSIEEANSVQPKGFTQTQVTQYNGARHNTSQAYLKPAKRRPNLIVRTEALVEKVLFDEHTATGVSYLVDGARFETHARREIVLSAGAVNTPQLLMLSGIGDPALLGAHGIPVRVDAPEVGKNMRDHLVSLSCLEVDGGTLKDATKLRNVFTYLTRRKGMLTSNVAEAYGFVRTEDSLDLPDVEIIFAPVAYVQEGLNGIPGHGISMGPILLQPQSRGSITLVSADPGEKVIIDAGYLSDPEGADRATMLRALRMTHDIISTPAIAAVTNGRYLAPLGAESLPLEERLTATLEKTSHTLYHPTSTARMGTDESSVVDPMLRVRGVNRLRVADASVMPEIIRGHTHAPSVIIGEKAARLLQM</sequence>
<dbReference type="SUPFAM" id="SSF51905">
    <property type="entry name" value="FAD/NAD(P)-binding domain"/>
    <property type="match status" value="1"/>
</dbReference>
<dbReference type="PANTHER" id="PTHR11552:SF147">
    <property type="entry name" value="CHOLINE DEHYDROGENASE, MITOCHONDRIAL"/>
    <property type="match status" value="1"/>
</dbReference>
<evidence type="ECO:0000256" key="2">
    <source>
        <dbReference type="ARBA" id="ARBA00010790"/>
    </source>
</evidence>
<keyword evidence="3 7" id="KW-0285">Flavoprotein</keyword>
<reference evidence="11" key="1">
    <citation type="submission" date="2016-10" db="EMBL/GenBank/DDBJ databases">
        <authorList>
            <person name="Varghese N."/>
            <person name="Submissions S."/>
        </authorList>
    </citation>
    <scope>NUCLEOTIDE SEQUENCE [LARGE SCALE GENOMIC DNA]</scope>
    <source>
        <strain evidence="11">DSM 23676</strain>
    </source>
</reference>
<gene>
    <name evidence="10" type="ORF">SAMN04489752_2934</name>
</gene>
<feature type="binding site" evidence="6">
    <location>
        <position position="83"/>
    </location>
    <ligand>
        <name>FAD</name>
        <dbReference type="ChEBI" id="CHEBI:57692"/>
    </ligand>
</feature>
<feature type="binding site" evidence="6">
    <location>
        <position position="202"/>
    </location>
    <ligand>
        <name>FAD</name>
        <dbReference type="ChEBI" id="CHEBI:57692"/>
    </ligand>
</feature>
<evidence type="ECO:0000259" key="9">
    <source>
        <dbReference type="PROSITE" id="PS00624"/>
    </source>
</evidence>
<evidence type="ECO:0000256" key="5">
    <source>
        <dbReference type="PIRSR" id="PIRSR000137-1"/>
    </source>
</evidence>
<dbReference type="PROSITE" id="PS00623">
    <property type="entry name" value="GMC_OXRED_1"/>
    <property type="match status" value="1"/>
</dbReference>
<evidence type="ECO:0000259" key="8">
    <source>
        <dbReference type="PROSITE" id="PS00623"/>
    </source>
</evidence>
<evidence type="ECO:0000256" key="3">
    <source>
        <dbReference type="ARBA" id="ARBA00022630"/>
    </source>
</evidence>
<evidence type="ECO:0000256" key="6">
    <source>
        <dbReference type="PIRSR" id="PIRSR000137-2"/>
    </source>
</evidence>
<keyword evidence="11" id="KW-1185">Reference proteome</keyword>
<comment type="similarity">
    <text evidence="2 7">Belongs to the GMC oxidoreductase family.</text>
</comment>
<name>A0A1H1WE09_9MICO</name>
<dbReference type="STRING" id="1136497.SAMN04489752_2934"/>
<proteinExistence type="inferred from homology"/>
<evidence type="ECO:0000256" key="4">
    <source>
        <dbReference type="ARBA" id="ARBA00022827"/>
    </source>
</evidence>
<dbReference type="GO" id="GO:0016614">
    <property type="term" value="F:oxidoreductase activity, acting on CH-OH group of donors"/>
    <property type="evidence" value="ECO:0007669"/>
    <property type="project" value="InterPro"/>
</dbReference>
<evidence type="ECO:0000256" key="1">
    <source>
        <dbReference type="ARBA" id="ARBA00001974"/>
    </source>
</evidence>
<dbReference type="SUPFAM" id="SSF54373">
    <property type="entry name" value="FAD-linked reductases, C-terminal domain"/>
    <property type="match status" value="1"/>
</dbReference>
<dbReference type="InterPro" id="IPR007867">
    <property type="entry name" value="GMC_OxRtase_C"/>
</dbReference>
<dbReference type="RefSeq" id="WP_092015416.1">
    <property type="nucleotide sequence ID" value="NZ_LT629766.1"/>
</dbReference>
<protein>
    <submittedName>
        <fullName evidence="10">Choline dehydrogenase</fullName>
    </submittedName>
</protein>